<organism evidence="2 3">
    <name type="scientific">Streptomyces echinoruber</name>
    <dbReference type="NCBI Taxonomy" id="68898"/>
    <lineage>
        <taxon>Bacteria</taxon>
        <taxon>Bacillati</taxon>
        <taxon>Actinomycetota</taxon>
        <taxon>Actinomycetes</taxon>
        <taxon>Kitasatosporales</taxon>
        <taxon>Streptomycetaceae</taxon>
        <taxon>Streptomyces</taxon>
    </lineage>
</organism>
<dbReference type="Proteomes" id="UP000623010">
    <property type="component" value="Unassembled WGS sequence"/>
</dbReference>
<accession>A0A918RE82</accession>
<dbReference type="RefSeq" id="WP_190058540.1">
    <property type="nucleotide sequence ID" value="NZ_BMWH01000014.1"/>
</dbReference>
<feature type="transmembrane region" description="Helical" evidence="1">
    <location>
        <begin position="298"/>
        <end position="318"/>
    </location>
</feature>
<dbReference type="EMBL" id="BMWH01000014">
    <property type="protein sequence ID" value="GGZ94662.1"/>
    <property type="molecule type" value="Genomic_DNA"/>
</dbReference>
<evidence type="ECO:0000313" key="3">
    <source>
        <dbReference type="Proteomes" id="UP000623010"/>
    </source>
</evidence>
<evidence type="ECO:0000313" key="2">
    <source>
        <dbReference type="EMBL" id="GGZ94662.1"/>
    </source>
</evidence>
<keyword evidence="1" id="KW-0472">Membrane</keyword>
<feature type="transmembrane region" description="Helical" evidence="1">
    <location>
        <begin position="253"/>
        <end position="270"/>
    </location>
</feature>
<name>A0A918RE82_9ACTN</name>
<comment type="caution">
    <text evidence="2">The sequence shown here is derived from an EMBL/GenBank/DDBJ whole genome shotgun (WGS) entry which is preliminary data.</text>
</comment>
<feature type="transmembrane region" description="Helical" evidence="1">
    <location>
        <begin position="39"/>
        <end position="58"/>
    </location>
</feature>
<keyword evidence="1" id="KW-1133">Transmembrane helix</keyword>
<reference evidence="2" key="2">
    <citation type="submission" date="2020-09" db="EMBL/GenBank/DDBJ databases">
        <authorList>
            <person name="Sun Q."/>
            <person name="Ohkuma M."/>
        </authorList>
    </citation>
    <scope>NUCLEOTIDE SEQUENCE</scope>
    <source>
        <strain evidence="2">JCM 5016</strain>
    </source>
</reference>
<keyword evidence="3" id="KW-1185">Reference proteome</keyword>
<keyword evidence="1" id="KW-0812">Transmembrane</keyword>
<reference evidence="2" key="1">
    <citation type="journal article" date="2014" name="Int. J. Syst. Evol. Microbiol.">
        <title>Complete genome sequence of Corynebacterium casei LMG S-19264T (=DSM 44701T), isolated from a smear-ripened cheese.</title>
        <authorList>
            <consortium name="US DOE Joint Genome Institute (JGI-PGF)"/>
            <person name="Walter F."/>
            <person name="Albersmeier A."/>
            <person name="Kalinowski J."/>
            <person name="Ruckert C."/>
        </authorList>
    </citation>
    <scope>NUCLEOTIDE SEQUENCE</scope>
    <source>
        <strain evidence="2">JCM 5016</strain>
    </source>
</reference>
<gene>
    <name evidence="2" type="ORF">GCM10010389_37040</name>
</gene>
<evidence type="ECO:0000256" key="1">
    <source>
        <dbReference type="SAM" id="Phobius"/>
    </source>
</evidence>
<protein>
    <submittedName>
        <fullName evidence="2">Uncharacterized protein</fullName>
    </submittedName>
</protein>
<dbReference type="AlphaFoldDB" id="A0A918RE82"/>
<feature type="transmembrane region" description="Helical" evidence="1">
    <location>
        <begin position="218"/>
        <end position="241"/>
    </location>
</feature>
<sequence>MTAPAVPSRWPARGAAGTRRIRWSAPHPITVLRRLRTGVLAMVVATALLYLLVSAQAGDRIAAARRTSEAVHDLRLAAREAGRADTALQQVSHPAEMELIGTGTEFANTTARVSVLITSAAENNAAGKQGLNQIQFAQGQLTTCVQLANAALRGDARSGPAQLAVARATLTDPGEKDPTTHTYISGTGGLISSLQDLQKREGEALDDQLRSPWLTPGWVWTLLLGPVAVMAVLVVASGCVVVRHFRRHPDPRLLLALLATAAAGTTAGLLCRLDTHRLGTHLLDMHRFAPHPLADHPVTMALVLPLLAAAGALAYLAYRPRLAEYRFPRS</sequence>
<proteinExistence type="predicted"/>